<evidence type="ECO:0000313" key="2">
    <source>
        <dbReference type="EMBL" id="CAF1115530.1"/>
    </source>
</evidence>
<evidence type="ECO:0000256" key="1">
    <source>
        <dbReference type="SAM" id="Phobius"/>
    </source>
</evidence>
<sequence length="107" mass="12552">MSSPTTNNDAFQSFIEESIEEDEIRRSSSTRVSLVPRQISFVQHRATLGEIILVLLPYFILIFDVFIYFLLRGFKVDERIIENESSTYAPSSGKKEEKYIMRLIRRK</sequence>
<proteinExistence type="predicted"/>
<gene>
    <name evidence="2" type="ORF">EDS130_LOCUS20763</name>
</gene>
<dbReference type="Proteomes" id="UP000663852">
    <property type="component" value="Unassembled WGS sequence"/>
</dbReference>
<dbReference type="AlphaFoldDB" id="A0A814Q8R2"/>
<name>A0A814Q8R2_ADIRI</name>
<reference evidence="2" key="1">
    <citation type="submission" date="2021-02" db="EMBL/GenBank/DDBJ databases">
        <authorList>
            <person name="Nowell W R."/>
        </authorList>
    </citation>
    <scope>NUCLEOTIDE SEQUENCE</scope>
</reference>
<keyword evidence="1" id="KW-0812">Transmembrane</keyword>
<evidence type="ECO:0000313" key="3">
    <source>
        <dbReference type="Proteomes" id="UP000663852"/>
    </source>
</evidence>
<keyword evidence="1" id="KW-1133">Transmembrane helix</keyword>
<feature type="transmembrane region" description="Helical" evidence="1">
    <location>
        <begin position="51"/>
        <end position="71"/>
    </location>
</feature>
<organism evidence="2 3">
    <name type="scientific">Adineta ricciae</name>
    <name type="common">Rotifer</name>
    <dbReference type="NCBI Taxonomy" id="249248"/>
    <lineage>
        <taxon>Eukaryota</taxon>
        <taxon>Metazoa</taxon>
        <taxon>Spiralia</taxon>
        <taxon>Gnathifera</taxon>
        <taxon>Rotifera</taxon>
        <taxon>Eurotatoria</taxon>
        <taxon>Bdelloidea</taxon>
        <taxon>Adinetida</taxon>
        <taxon>Adinetidae</taxon>
        <taxon>Adineta</taxon>
    </lineage>
</organism>
<dbReference type="EMBL" id="CAJNOJ010000103">
    <property type="protein sequence ID" value="CAF1115530.1"/>
    <property type="molecule type" value="Genomic_DNA"/>
</dbReference>
<protein>
    <submittedName>
        <fullName evidence="2">Uncharacterized protein</fullName>
    </submittedName>
</protein>
<comment type="caution">
    <text evidence="2">The sequence shown here is derived from an EMBL/GenBank/DDBJ whole genome shotgun (WGS) entry which is preliminary data.</text>
</comment>
<dbReference type="OrthoDB" id="10017354at2759"/>
<accession>A0A814Q8R2</accession>
<keyword evidence="1" id="KW-0472">Membrane</keyword>